<feature type="compositionally biased region" description="Basic and acidic residues" evidence="1">
    <location>
        <begin position="33"/>
        <end position="47"/>
    </location>
</feature>
<feature type="compositionally biased region" description="Basic and acidic residues" evidence="1">
    <location>
        <begin position="173"/>
        <end position="185"/>
    </location>
</feature>
<protein>
    <submittedName>
        <fullName evidence="2">Uncharacterized protein</fullName>
    </submittedName>
</protein>
<organism evidence="2 3">
    <name type="scientific">Rubroshorea leprosula</name>
    <dbReference type="NCBI Taxonomy" id="152421"/>
    <lineage>
        <taxon>Eukaryota</taxon>
        <taxon>Viridiplantae</taxon>
        <taxon>Streptophyta</taxon>
        <taxon>Embryophyta</taxon>
        <taxon>Tracheophyta</taxon>
        <taxon>Spermatophyta</taxon>
        <taxon>Magnoliopsida</taxon>
        <taxon>eudicotyledons</taxon>
        <taxon>Gunneridae</taxon>
        <taxon>Pentapetalae</taxon>
        <taxon>rosids</taxon>
        <taxon>malvids</taxon>
        <taxon>Malvales</taxon>
        <taxon>Dipterocarpaceae</taxon>
        <taxon>Rubroshorea</taxon>
    </lineage>
</organism>
<dbReference type="Proteomes" id="UP001054252">
    <property type="component" value="Unassembled WGS sequence"/>
</dbReference>
<feature type="region of interest" description="Disordered" evidence="1">
    <location>
        <begin position="1"/>
        <end position="189"/>
    </location>
</feature>
<gene>
    <name evidence="2" type="ORF">SLEP1_g6185</name>
</gene>
<evidence type="ECO:0000256" key="1">
    <source>
        <dbReference type="SAM" id="MobiDB-lite"/>
    </source>
</evidence>
<accession>A0AAV5HUP1</accession>
<dbReference type="AlphaFoldDB" id="A0AAV5HUP1"/>
<reference evidence="2 3" key="1">
    <citation type="journal article" date="2021" name="Commun. Biol.">
        <title>The genome of Shorea leprosula (Dipterocarpaceae) highlights the ecological relevance of drought in aseasonal tropical rainforests.</title>
        <authorList>
            <person name="Ng K.K.S."/>
            <person name="Kobayashi M.J."/>
            <person name="Fawcett J.A."/>
            <person name="Hatakeyama M."/>
            <person name="Paape T."/>
            <person name="Ng C.H."/>
            <person name="Ang C.C."/>
            <person name="Tnah L.H."/>
            <person name="Lee C.T."/>
            <person name="Nishiyama T."/>
            <person name="Sese J."/>
            <person name="O'Brien M.J."/>
            <person name="Copetti D."/>
            <person name="Mohd Noor M.I."/>
            <person name="Ong R.C."/>
            <person name="Putra M."/>
            <person name="Sireger I.Z."/>
            <person name="Indrioko S."/>
            <person name="Kosugi Y."/>
            <person name="Izuno A."/>
            <person name="Isagi Y."/>
            <person name="Lee S.L."/>
            <person name="Shimizu K.K."/>
        </authorList>
    </citation>
    <scope>NUCLEOTIDE SEQUENCE [LARGE SCALE GENOMIC DNA]</scope>
    <source>
        <strain evidence="2">214</strain>
    </source>
</reference>
<feature type="compositionally biased region" description="Low complexity" evidence="1">
    <location>
        <begin position="20"/>
        <end position="32"/>
    </location>
</feature>
<feature type="compositionally biased region" description="Basic and acidic residues" evidence="1">
    <location>
        <begin position="93"/>
        <end position="138"/>
    </location>
</feature>
<comment type="caution">
    <text evidence="2">The sequence shown here is derived from an EMBL/GenBank/DDBJ whole genome shotgun (WGS) entry which is preliminary data.</text>
</comment>
<keyword evidence="3" id="KW-1185">Reference proteome</keyword>
<feature type="compositionally biased region" description="Polar residues" evidence="1">
    <location>
        <begin position="79"/>
        <end position="91"/>
    </location>
</feature>
<feature type="region of interest" description="Disordered" evidence="1">
    <location>
        <begin position="258"/>
        <end position="284"/>
    </location>
</feature>
<sequence length="332" mass="35856">MPSGAKKRKAARKKKEKETNSTSPSSTDNNNTHGHDDPKSQDERDSDGGEVGSPASQDHQNHHHPFSEGDQESEKRDTSPLQSFVSESNSMEEIPKKAESTEILGQHDDVVVKIERQVDDEDLDRRDVSIKHVEHDRSSSSSSSSSDDESQASEKKLKEETHDSTSKPISNSDEGKPANSQHEDVVQITENVSFGVGEVDNDTISAAETAFVGKVVEPILSTPEEVNPVIESSSINNSVVSEDVELRLKENEEKLLPKSNGVNGVQSEGNEGKMLPPSSGLTGETSTVVENIQDSEIPGEKQALVASTPPVVRRTSWLSCCGLFDVLSGSGS</sequence>
<proteinExistence type="predicted"/>
<dbReference type="PANTHER" id="PTHR37187:SF19">
    <property type="entry name" value="(RAPE) HYPOTHETICAL PROTEIN"/>
    <property type="match status" value="1"/>
</dbReference>
<feature type="compositionally biased region" description="Basic and acidic residues" evidence="1">
    <location>
        <begin position="152"/>
        <end position="165"/>
    </location>
</feature>
<evidence type="ECO:0000313" key="3">
    <source>
        <dbReference type="Proteomes" id="UP001054252"/>
    </source>
</evidence>
<feature type="compositionally biased region" description="Polar residues" evidence="1">
    <location>
        <begin position="260"/>
        <end position="269"/>
    </location>
</feature>
<evidence type="ECO:0000313" key="2">
    <source>
        <dbReference type="EMBL" id="GKU92463.1"/>
    </source>
</evidence>
<dbReference type="EMBL" id="BPVZ01000006">
    <property type="protein sequence ID" value="GKU92463.1"/>
    <property type="molecule type" value="Genomic_DNA"/>
</dbReference>
<dbReference type="PANTHER" id="PTHR37187">
    <property type="entry name" value="EXPRESSED PROTEIN"/>
    <property type="match status" value="1"/>
</dbReference>
<feature type="compositionally biased region" description="Basic residues" evidence="1">
    <location>
        <begin position="1"/>
        <end position="15"/>
    </location>
</feature>
<name>A0AAV5HUP1_9ROSI</name>